<dbReference type="NCBIfam" id="TIGR01549">
    <property type="entry name" value="HAD-SF-IA-v1"/>
    <property type="match status" value="1"/>
</dbReference>
<dbReference type="PANTHER" id="PTHR46649">
    <property type="match status" value="1"/>
</dbReference>
<sequence>MTIRAVLFDFSGTLFRLEQDESWLTELTDHDGEPLDIEAQAELMRRMTAPVGQVVELDAEHLHAWNHRDRDPELHRKVYLEVLKKSGVPHFDQAEALYNRLIDPSQWTPYPDTEAALKAAAERGLRVGVLSNIAFDIRPAFTARGWDAYVDEFVLSFEVGAVKPELEIFRRAVQALDVPATETLMVGDSEEADGGARALGCEFALVDPLPTADRPDALLTALRTHGVG</sequence>
<proteinExistence type="predicted"/>
<comment type="caution">
    <text evidence="1">The sequence shown here is derived from an EMBL/GenBank/DDBJ whole genome shotgun (WGS) entry which is preliminary data.</text>
</comment>
<keyword evidence="2" id="KW-1185">Reference proteome</keyword>
<evidence type="ECO:0000313" key="2">
    <source>
        <dbReference type="Proteomes" id="UP000215199"/>
    </source>
</evidence>
<dbReference type="RefSeq" id="WP_093946352.1">
    <property type="nucleotide sequence ID" value="NZ_NMUL01000005.1"/>
</dbReference>
<dbReference type="SUPFAM" id="SSF56784">
    <property type="entry name" value="HAD-like"/>
    <property type="match status" value="1"/>
</dbReference>
<dbReference type="NCBIfam" id="TIGR01509">
    <property type="entry name" value="HAD-SF-IA-v3"/>
    <property type="match status" value="1"/>
</dbReference>
<dbReference type="OrthoDB" id="3362560at2"/>
<dbReference type="InterPro" id="IPR036412">
    <property type="entry name" value="HAD-like_sf"/>
</dbReference>
<gene>
    <name evidence="1" type="ORF">CF165_05880</name>
</gene>
<protein>
    <submittedName>
        <fullName evidence="1">Haloacid dehalogenase</fullName>
    </submittedName>
</protein>
<dbReference type="InterPro" id="IPR023214">
    <property type="entry name" value="HAD_sf"/>
</dbReference>
<reference evidence="2" key="1">
    <citation type="submission" date="2017-07" db="EMBL/GenBank/DDBJ databases">
        <title>Comparative genome mining reveals phylogenetic distribution patterns of secondary metabolites in Amycolatopsis.</title>
        <authorList>
            <person name="Adamek M."/>
            <person name="Alanjary M."/>
            <person name="Sales-Ortells H."/>
            <person name="Goodfellow M."/>
            <person name="Bull A.T."/>
            <person name="Kalinowski J."/>
            <person name="Ziemert N."/>
        </authorList>
    </citation>
    <scope>NUCLEOTIDE SEQUENCE [LARGE SCALE GENOMIC DNA]</scope>
    <source>
        <strain evidence="2">H5</strain>
    </source>
</reference>
<dbReference type="PRINTS" id="PR00413">
    <property type="entry name" value="HADHALOGNASE"/>
</dbReference>
<dbReference type="Proteomes" id="UP000215199">
    <property type="component" value="Unassembled WGS sequence"/>
</dbReference>
<name>A0A229TH60_9PSEU</name>
<accession>A0A229TH60</accession>
<dbReference type="AlphaFoldDB" id="A0A229TH60"/>
<evidence type="ECO:0000313" key="1">
    <source>
        <dbReference type="EMBL" id="OXM70587.1"/>
    </source>
</evidence>
<dbReference type="PANTHER" id="PTHR46649:SF4">
    <property type="entry name" value="HALOACID DEHALOGENASE-LIKE HYDROLASE (HAD) SUPERFAMILY PROTEIN"/>
    <property type="match status" value="1"/>
</dbReference>
<organism evidence="1 2">
    <name type="scientific">Amycolatopsis vastitatis</name>
    <dbReference type="NCBI Taxonomy" id="1905142"/>
    <lineage>
        <taxon>Bacteria</taxon>
        <taxon>Bacillati</taxon>
        <taxon>Actinomycetota</taxon>
        <taxon>Actinomycetes</taxon>
        <taxon>Pseudonocardiales</taxon>
        <taxon>Pseudonocardiaceae</taxon>
        <taxon>Amycolatopsis</taxon>
    </lineage>
</organism>
<dbReference type="Pfam" id="PF00702">
    <property type="entry name" value="Hydrolase"/>
    <property type="match status" value="1"/>
</dbReference>
<dbReference type="InterPro" id="IPR006439">
    <property type="entry name" value="HAD-SF_hydro_IA"/>
</dbReference>
<dbReference type="Gene3D" id="3.40.50.1000">
    <property type="entry name" value="HAD superfamily/HAD-like"/>
    <property type="match status" value="1"/>
</dbReference>
<dbReference type="SFLD" id="SFLDG01129">
    <property type="entry name" value="C1.5:_HAD__Beta-PGM__Phosphata"/>
    <property type="match status" value="1"/>
</dbReference>
<dbReference type="EMBL" id="NMUL01000005">
    <property type="protein sequence ID" value="OXM70587.1"/>
    <property type="molecule type" value="Genomic_DNA"/>
</dbReference>
<dbReference type="SFLD" id="SFLDS00003">
    <property type="entry name" value="Haloacid_Dehalogenase"/>
    <property type="match status" value="1"/>
</dbReference>